<keyword evidence="2" id="KW-1185">Reference proteome</keyword>
<dbReference type="EMBL" id="MDYN01000283">
    <property type="protein sequence ID" value="OQD70000.1"/>
    <property type="molecule type" value="Genomic_DNA"/>
</dbReference>
<comment type="caution">
    <text evidence="1">The sequence shown here is derived from an EMBL/GenBank/DDBJ whole genome shotgun (WGS) entry which is preliminary data.</text>
</comment>
<evidence type="ECO:0000313" key="1">
    <source>
        <dbReference type="EMBL" id="OQD70000.1"/>
    </source>
</evidence>
<dbReference type="Proteomes" id="UP000191672">
    <property type="component" value="Unassembled WGS sequence"/>
</dbReference>
<name>A0A1V6NZB0_9EURO</name>
<protein>
    <submittedName>
        <fullName evidence="1">Uncharacterized protein</fullName>
    </submittedName>
</protein>
<gene>
    <name evidence="1" type="ORF">PENANT_c283G08049</name>
</gene>
<reference evidence="2" key="1">
    <citation type="journal article" date="2017" name="Nat. Microbiol.">
        <title>Global analysis of biosynthetic gene clusters reveals vast potential of secondary metabolite production in Penicillium species.</title>
        <authorList>
            <person name="Nielsen J.C."/>
            <person name="Grijseels S."/>
            <person name="Prigent S."/>
            <person name="Ji B."/>
            <person name="Dainat J."/>
            <person name="Nielsen K.F."/>
            <person name="Frisvad J.C."/>
            <person name="Workman M."/>
            <person name="Nielsen J."/>
        </authorList>
    </citation>
    <scope>NUCLEOTIDE SEQUENCE [LARGE SCALE GENOMIC DNA]</scope>
    <source>
        <strain evidence="2">IBT 31811</strain>
    </source>
</reference>
<organism evidence="1 2">
    <name type="scientific">Penicillium antarcticum</name>
    <dbReference type="NCBI Taxonomy" id="416450"/>
    <lineage>
        <taxon>Eukaryota</taxon>
        <taxon>Fungi</taxon>
        <taxon>Dikarya</taxon>
        <taxon>Ascomycota</taxon>
        <taxon>Pezizomycotina</taxon>
        <taxon>Eurotiomycetes</taxon>
        <taxon>Eurotiomycetidae</taxon>
        <taxon>Eurotiales</taxon>
        <taxon>Aspergillaceae</taxon>
        <taxon>Penicillium</taxon>
    </lineage>
</organism>
<sequence length="37" mass="4078">MTLSSTQLAMPVLVRTVTTTFRHVLPAKYVGLAYLTP</sequence>
<accession>A0A1V6NZB0</accession>
<proteinExistence type="predicted"/>
<evidence type="ECO:0000313" key="2">
    <source>
        <dbReference type="Proteomes" id="UP000191672"/>
    </source>
</evidence>
<dbReference type="AlphaFoldDB" id="A0A1V6NZB0"/>